<accession>A0A0F9FRW4</accession>
<keyword evidence="1" id="KW-0812">Transmembrane</keyword>
<evidence type="ECO:0000256" key="1">
    <source>
        <dbReference type="SAM" id="Phobius"/>
    </source>
</evidence>
<sequence>MKSSKDLIFILIILLPIIISNILITFIIDNKYHINLFIMFSVINFLPFLTIIGPALFKNKDDYNTLFNNKLLLSINLFLVLLAILLITL</sequence>
<reference evidence="2" key="1">
    <citation type="journal article" date="2015" name="Nature">
        <title>Complex archaea that bridge the gap between prokaryotes and eukaryotes.</title>
        <authorList>
            <person name="Spang A."/>
            <person name="Saw J.H."/>
            <person name="Jorgensen S.L."/>
            <person name="Zaremba-Niedzwiedzka K."/>
            <person name="Martijn J."/>
            <person name="Lind A.E."/>
            <person name="van Eijk R."/>
            <person name="Schleper C."/>
            <person name="Guy L."/>
            <person name="Ettema T.J."/>
        </authorList>
    </citation>
    <scope>NUCLEOTIDE SEQUENCE</scope>
</reference>
<feature type="transmembrane region" description="Helical" evidence="1">
    <location>
        <begin position="7"/>
        <end position="28"/>
    </location>
</feature>
<evidence type="ECO:0000313" key="2">
    <source>
        <dbReference type="EMBL" id="KKL60135.1"/>
    </source>
</evidence>
<feature type="transmembrane region" description="Helical" evidence="1">
    <location>
        <begin position="69"/>
        <end position="88"/>
    </location>
</feature>
<name>A0A0F9FRW4_9ZZZZ</name>
<dbReference type="AlphaFoldDB" id="A0A0F9FRW4"/>
<keyword evidence="1" id="KW-1133">Transmembrane helix</keyword>
<feature type="transmembrane region" description="Helical" evidence="1">
    <location>
        <begin position="34"/>
        <end position="57"/>
    </location>
</feature>
<comment type="caution">
    <text evidence="2">The sequence shown here is derived from an EMBL/GenBank/DDBJ whole genome shotgun (WGS) entry which is preliminary data.</text>
</comment>
<keyword evidence="1" id="KW-0472">Membrane</keyword>
<dbReference type="EMBL" id="LAZR01029252">
    <property type="protein sequence ID" value="KKL60135.1"/>
    <property type="molecule type" value="Genomic_DNA"/>
</dbReference>
<organism evidence="2">
    <name type="scientific">marine sediment metagenome</name>
    <dbReference type="NCBI Taxonomy" id="412755"/>
    <lineage>
        <taxon>unclassified sequences</taxon>
        <taxon>metagenomes</taxon>
        <taxon>ecological metagenomes</taxon>
    </lineage>
</organism>
<proteinExistence type="predicted"/>
<protein>
    <submittedName>
        <fullName evidence="2">Uncharacterized protein</fullName>
    </submittedName>
</protein>
<gene>
    <name evidence="2" type="ORF">LCGC14_2208360</name>
</gene>